<dbReference type="AlphaFoldDB" id="A0A699XDA8"/>
<comment type="caution">
    <text evidence="1">The sequence shown here is derived from an EMBL/GenBank/DDBJ whole genome shotgun (WGS) entry which is preliminary data.</text>
</comment>
<reference evidence="1" key="1">
    <citation type="journal article" date="2019" name="Sci. Rep.">
        <title>Draft genome of Tanacetum cinerariifolium, the natural source of mosquito coil.</title>
        <authorList>
            <person name="Yamashiro T."/>
            <person name="Shiraishi A."/>
            <person name="Satake H."/>
            <person name="Nakayama K."/>
        </authorList>
    </citation>
    <scope>NUCLEOTIDE SEQUENCE</scope>
</reference>
<organism evidence="1">
    <name type="scientific">Tanacetum cinerariifolium</name>
    <name type="common">Dalmatian daisy</name>
    <name type="synonym">Chrysanthemum cinerariifolium</name>
    <dbReference type="NCBI Taxonomy" id="118510"/>
    <lineage>
        <taxon>Eukaryota</taxon>
        <taxon>Viridiplantae</taxon>
        <taxon>Streptophyta</taxon>
        <taxon>Embryophyta</taxon>
        <taxon>Tracheophyta</taxon>
        <taxon>Spermatophyta</taxon>
        <taxon>Magnoliopsida</taxon>
        <taxon>eudicotyledons</taxon>
        <taxon>Gunneridae</taxon>
        <taxon>Pentapetalae</taxon>
        <taxon>asterids</taxon>
        <taxon>campanulids</taxon>
        <taxon>Asterales</taxon>
        <taxon>Asteraceae</taxon>
        <taxon>Asteroideae</taxon>
        <taxon>Anthemideae</taxon>
        <taxon>Anthemidinae</taxon>
        <taxon>Tanacetum</taxon>
    </lineage>
</organism>
<evidence type="ECO:0000313" key="1">
    <source>
        <dbReference type="EMBL" id="GFD57627.1"/>
    </source>
</evidence>
<sequence>MEARRTGAPGFPVFQKVEKQSNETSIRSRAWLAFLSPFESGCRLRPRDAWVPASPQYRGRSSAAELI</sequence>
<accession>A0A699XDA8</accession>
<proteinExistence type="predicted"/>
<dbReference type="EMBL" id="BKCJ011843330">
    <property type="protein sequence ID" value="GFD57627.1"/>
    <property type="molecule type" value="Genomic_DNA"/>
</dbReference>
<gene>
    <name evidence="1" type="ORF">Tci_929596</name>
</gene>
<name>A0A699XDA8_TANCI</name>
<protein>
    <submittedName>
        <fullName evidence="1">Uncharacterized protein</fullName>
    </submittedName>
</protein>